<keyword evidence="1" id="KW-0614">Plasmid</keyword>
<gene>
    <name evidence="1" type="ORF">LPB04_23330</name>
</gene>
<organism evidence="1 2">
    <name type="scientific">Massilia litorea</name>
    <dbReference type="NCBI Taxonomy" id="2769491"/>
    <lineage>
        <taxon>Bacteria</taxon>
        <taxon>Pseudomonadati</taxon>
        <taxon>Pseudomonadota</taxon>
        <taxon>Betaproteobacteria</taxon>
        <taxon>Burkholderiales</taxon>
        <taxon>Oxalobacteraceae</taxon>
        <taxon>Telluria group</taxon>
        <taxon>Massilia</taxon>
    </lineage>
</organism>
<sequence>MECREAINNNGETVGWSNAGFNVDHAVLYADGLLTDLGTLNGFGSSLAYDINDAGQIVGSSEFMTGKARLLYEEGR</sequence>
<dbReference type="KEGG" id="mlir:LPB04_23330"/>
<reference evidence="1 2" key="1">
    <citation type="submission" date="2020-10" db="EMBL/GenBank/DDBJ databases">
        <title>Genome sequencing of Massilia sp. LPB0304.</title>
        <authorList>
            <person name="Kim J."/>
        </authorList>
    </citation>
    <scope>NUCLEOTIDE SEQUENCE [LARGE SCALE GENOMIC DNA]</scope>
    <source>
        <strain evidence="1 2">LPB0304</strain>
        <plasmid evidence="1 2">unnamed1</plasmid>
    </source>
</reference>
<dbReference type="NCBIfam" id="TIGR02913">
    <property type="entry name" value="HAF_rpt"/>
    <property type="match status" value="1"/>
</dbReference>
<dbReference type="InterPro" id="IPR014262">
    <property type="entry name" value="HAF_rpt"/>
</dbReference>
<keyword evidence="2" id="KW-1185">Reference proteome</keyword>
<accession>A0A7L9UDL2</accession>
<name>A0A7L9UDL2_9BURK</name>
<dbReference type="AlphaFoldDB" id="A0A7L9UDL2"/>
<evidence type="ECO:0000313" key="2">
    <source>
        <dbReference type="Proteomes" id="UP000593875"/>
    </source>
</evidence>
<dbReference type="Proteomes" id="UP000593875">
    <property type="component" value="Plasmid unnamed1"/>
</dbReference>
<protein>
    <submittedName>
        <fullName evidence="1">Uncharacterized protein</fullName>
    </submittedName>
</protein>
<evidence type="ECO:0000313" key="1">
    <source>
        <dbReference type="EMBL" id="QOL52255.1"/>
    </source>
</evidence>
<dbReference type="EMBL" id="CP062942">
    <property type="protein sequence ID" value="QOL52255.1"/>
    <property type="molecule type" value="Genomic_DNA"/>
</dbReference>
<proteinExistence type="predicted"/>
<geneLocation type="plasmid" evidence="1 2">
    <name>unnamed1</name>
</geneLocation>
<dbReference type="RefSeq" id="WP_193689221.1">
    <property type="nucleotide sequence ID" value="NZ_CP062942.1"/>
</dbReference>